<keyword evidence="6" id="KW-0472">Membrane</keyword>
<dbReference type="PANTHER" id="PTHR30250:SF10">
    <property type="entry name" value="LIPOPOLYSACCHARIDE BIOSYNTHESIS PROTEIN WZXC"/>
    <property type="match status" value="1"/>
</dbReference>
<dbReference type="GO" id="GO:0005886">
    <property type="term" value="C:plasma membrane"/>
    <property type="evidence" value="ECO:0007669"/>
    <property type="project" value="UniProtKB-SubCell"/>
</dbReference>
<keyword evidence="5" id="KW-1133">Transmembrane helix</keyword>
<reference evidence="7 8" key="1">
    <citation type="submission" date="2018-08" db="EMBL/GenBank/DDBJ databases">
        <title>A genome reference for cultivated species of the human gut microbiota.</title>
        <authorList>
            <person name="Zou Y."/>
            <person name="Xue W."/>
            <person name="Luo G."/>
        </authorList>
    </citation>
    <scope>NUCLEOTIDE SEQUENCE [LARGE SCALE GENOMIC DNA]</scope>
    <source>
        <strain evidence="7 8">AM42-38</strain>
    </source>
</reference>
<dbReference type="InterPro" id="IPR050833">
    <property type="entry name" value="Poly_Biosynth_Transport"/>
</dbReference>
<dbReference type="PANTHER" id="PTHR30250">
    <property type="entry name" value="PST FAMILY PREDICTED COLANIC ACID TRANSPORTER"/>
    <property type="match status" value="1"/>
</dbReference>
<comment type="subcellular location">
    <subcellularLocation>
        <location evidence="1">Cell membrane</location>
        <topology evidence="1">Multi-pass membrane protein</topology>
    </subcellularLocation>
</comment>
<gene>
    <name evidence="7" type="ORF">DW921_06805</name>
</gene>
<comment type="similarity">
    <text evidence="2">Belongs to the polysaccharide synthase family.</text>
</comment>
<protein>
    <submittedName>
        <fullName evidence="7">Lipopolysaccharide biosynthesis protein</fullName>
    </submittedName>
</protein>
<evidence type="ECO:0000256" key="5">
    <source>
        <dbReference type="ARBA" id="ARBA00022989"/>
    </source>
</evidence>
<evidence type="ECO:0000313" key="8">
    <source>
        <dbReference type="Proteomes" id="UP000283855"/>
    </source>
</evidence>
<organism evidence="7 8">
    <name type="scientific">Phocaeicola coprophilus</name>
    <dbReference type="NCBI Taxonomy" id="387090"/>
    <lineage>
        <taxon>Bacteria</taxon>
        <taxon>Pseudomonadati</taxon>
        <taxon>Bacteroidota</taxon>
        <taxon>Bacteroidia</taxon>
        <taxon>Bacteroidales</taxon>
        <taxon>Bacteroidaceae</taxon>
        <taxon>Phocaeicola</taxon>
    </lineage>
</organism>
<name>A0A413T0U4_9BACT</name>
<proteinExistence type="inferred from homology"/>
<evidence type="ECO:0000256" key="3">
    <source>
        <dbReference type="ARBA" id="ARBA00022475"/>
    </source>
</evidence>
<comment type="caution">
    <text evidence="7">The sequence shown here is derived from an EMBL/GenBank/DDBJ whole genome shotgun (WGS) entry which is preliminary data.</text>
</comment>
<evidence type="ECO:0000256" key="6">
    <source>
        <dbReference type="ARBA" id="ARBA00023136"/>
    </source>
</evidence>
<dbReference type="AlphaFoldDB" id="A0A413T0U4"/>
<dbReference type="EMBL" id="QSFT01000011">
    <property type="protein sequence ID" value="RHA76251.1"/>
    <property type="molecule type" value="Genomic_DNA"/>
</dbReference>
<keyword evidence="3" id="KW-1003">Cell membrane</keyword>
<dbReference type="Pfam" id="PF13440">
    <property type="entry name" value="Polysacc_synt_3"/>
    <property type="match status" value="1"/>
</dbReference>
<dbReference type="RefSeq" id="WP_008143114.1">
    <property type="nucleotide sequence ID" value="NZ_CABJGD010000011.1"/>
</dbReference>
<dbReference type="GeneID" id="78406406"/>
<evidence type="ECO:0000256" key="4">
    <source>
        <dbReference type="ARBA" id="ARBA00022692"/>
    </source>
</evidence>
<keyword evidence="4" id="KW-0812">Transmembrane</keyword>
<dbReference type="Proteomes" id="UP000283855">
    <property type="component" value="Unassembled WGS sequence"/>
</dbReference>
<evidence type="ECO:0000313" key="7">
    <source>
        <dbReference type="EMBL" id="RHA76251.1"/>
    </source>
</evidence>
<accession>A0A413T0U4</accession>
<sequence>MPEHSLKEKTAKGLLWGGINNGAMQVLNLIFGIITARILNDSDYGMVGMLSIFSLIAGSLQESGFTAALANKQEARHEDYNAVFWFCSGLSLCLYLILAGCAPLIADFYHNEALIPLARYSFLGFFIASLGIPHSAYLFRNLMVKQKALSCIIALIVSGCVGVTMALLGYSYWGIATQSIVYVSVINLCYLHFSPWRPTLPVSFKPLRSMVGFSSKLLLTNIFNHINNNLFSIILGRYYSEREVGQFNQANKWNLMGHSLITGMVSSVALPVLREVSDDSERQCHVFRKMLRFTAFISFPTMLGLSLVAPEMITLTIGSKWLPSARILQMLAVGGAFIPVTNLYTNLLISKGKSNIYLWNTVVQGTTQLIVMYLLYPYGIRQMILVYVCINTAWLLIWHWLVWREIRLSFLAAARDVLSFGLIAGFVMAVTGLATSFITSLWLLFPVKIILAASLYGLIMWVSGSVTFKESLNYLLKRKKTSAS</sequence>
<evidence type="ECO:0000256" key="1">
    <source>
        <dbReference type="ARBA" id="ARBA00004651"/>
    </source>
</evidence>
<dbReference type="CDD" id="cd13127">
    <property type="entry name" value="MATE_tuaB_like"/>
    <property type="match status" value="1"/>
</dbReference>
<evidence type="ECO:0000256" key="2">
    <source>
        <dbReference type="ARBA" id="ARBA00007430"/>
    </source>
</evidence>